<dbReference type="EMBL" id="BSDQ01000001">
    <property type="protein sequence ID" value="GLI29890.1"/>
    <property type="molecule type" value="Genomic_DNA"/>
</dbReference>
<evidence type="ECO:0000259" key="10">
    <source>
        <dbReference type="PROSITE" id="PS50893"/>
    </source>
</evidence>
<dbReference type="Proteomes" id="UP001144451">
    <property type="component" value="Unassembled WGS sequence"/>
</dbReference>
<feature type="domain" description="ABC transporter" evidence="10">
    <location>
        <begin position="31"/>
        <end position="265"/>
    </location>
</feature>
<keyword evidence="8" id="KW-0472">Membrane</keyword>
<keyword evidence="4" id="KW-1003">Cell membrane</keyword>
<evidence type="ECO:0000256" key="7">
    <source>
        <dbReference type="ARBA" id="ARBA00022970"/>
    </source>
</evidence>
<keyword evidence="7" id="KW-0029">Amino-acid transport</keyword>
<dbReference type="GeneID" id="78122022"/>
<sequence length="271" mass="29426">MNERTTPPDADVAGQDPTRPEGAPRTGEPLISVRGVDKFFGDFQALKGIDLDIHRGEVVALIGASGSGKSTLCRCLNRLETITAGEITIDGERLPEEGRELTRLRADVGMVFQSFNLFPHLKAIDNVTLGPRKVRGVPKAEADRQAMELLERVGLADKANSLPTALSGGQQQRVAIARALAMKPKALLFDEPTSALDPEVINEVLDVMAELAKAGMTMLVVTHEMGFARHVCDRVVYMDAGEIVEEGEPEQFFTAPRSDRAKAFLSKILAH</sequence>
<keyword evidence="12" id="KW-1185">Reference proteome</keyword>
<proteinExistence type="inferred from homology"/>
<dbReference type="PROSITE" id="PS00211">
    <property type="entry name" value="ABC_TRANSPORTER_1"/>
    <property type="match status" value="1"/>
</dbReference>
<evidence type="ECO:0000256" key="3">
    <source>
        <dbReference type="ARBA" id="ARBA00022448"/>
    </source>
</evidence>
<reference evidence="11" key="1">
    <citation type="submission" date="2022-12" db="EMBL/GenBank/DDBJ databases">
        <title>Reference genome sequencing for broad-spectrum identification of bacterial and archaeal isolates by mass spectrometry.</title>
        <authorList>
            <person name="Sekiguchi Y."/>
            <person name="Tourlousse D.M."/>
        </authorList>
    </citation>
    <scope>NUCLEOTIDE SEQUENCE</scope>
    <source>
        <strain evidence="11">5-2</strain>
    </source>
</reference>
<evidence type="ECO:0000256" key="6">
    <source>
        <dbReference type="ARBA" id="ARBA00022840"/>
    </source>
</evidence>
<dbReference type="InterPro" id="IPR030679">
    <property type="entry name" value="ABC_ATPase_HisP-typ"/>
</dbReference>
<dbReference type="InterPro" id="IPR017871">
    <property type="entry name" value="ABC_transporter-like_CS"/>
</dbReference>
<dbReference type="PANTHER" id="PTHR43166">
    <property type="entry name" value="AMINO ACID IMPORT ATP-BINDING PROTEIN"/>
    <property type="match status" value="1"/>
</dbReference>
<evidence type="ECO:0000313" key="12">
    <source>
        <dbReference type="Proteomes" id="UP001144451"/>
    </source>
</evidence>
<keyword evidence="3" id="KW-0813">Transport</keyword>
<evidence type="ECO:0000256" key="5">
    <source>
        <dbReference type="ARBA" id="ARBA00022741"/>
    </source>
</evidence>
<evidence type="ECO:0000256" key="2">
    <source>
        <dbReference type="ARBA" id="ARBA00005417"/>
    </source>
</evidence>
<name>A0ABQ5RGD4_9MICO</name>
<organism evidence="11 12">
    <name type="scientific">Brachybacterium conglomeratum</name>
    <dbReference type="NCBI Taxonomy" id="47846"/>
    <lineage>
        <taxon>Bacteria</taxon>
        <taxon>Bacillati</taxon>
        <taxon>Actinomycetota</taxon>
        <taxon>Actinomycetes</taxon>
        <taxon>Micrococcales</taxon>
        <taxon>Dermabacteraceae</taxon>
        <taxon>Brachybacterium</taxon>
    </lineage>
</organism>
<dbReference type="GO" id="GO:0005524">
    <property type="term" value="F:ATP binding"/>
    <property type="evidence" value="ECO:0007669"/>
    <property type="project" value="UniProtKB-KW"/>
</dbReference>
<accession>A0ABQ5RGD4</accession>
<keyword evidence="5" id="KW-0547">Nucleotide-binding</keyword>
<evidence type="ECO:0000256" key="9">
    <source>
        <dbReference type="SAM" id="MobiDB-lite"/>
    </source>
</evidence>
<dbReference type="InterPro" id="IPR050086">
    <property type="entry name" value="MetN_ABC_transporter-like"/>
</dbReference>
<dbReference type="CDD" id="cd03262">
    <property type="entry name" value="ABC_HisP_GlnQ"/>
    <property type="match status" value="1"/>
</dbReference>
<evidence type="ECO:0000313" key="11">
    <source>
        <dbReference type="EMBL" id="GLI29890.1"/>
    </source>
</evidence>
<evidence type="ECO:0000256" key="1">
    <source>
        <dbReference type="ARBA" id="ARBA00004202"/>
    </source>
</evidence>
<keyword evidence="6 11" id="KW-0067">ATP-binding</keyword>
<dbReference type="PANTHER" id="PTHR43166:SF9">
    <property type="entry name" value="GLUTAMATE_ASPARTATE IMPORT ATP-BINDING PROTEIN GLTL"/>
    <property type="match status" value="1"/>
</dbReference>
<evidence type="ECO:0000256" key="4">
    <source>
        <dbReference type="ARBA" id="ARBA00022475"/>
    </source>
</evidence>
<dbReference type="InterPro" id="IPR003593">
    <property type="entry name" value="AAA+_ATPase"/>
</dbReference>
<dbReference type="RefSeq" id="WP_271190703.1">
    <property type="nucleotide sequence ID" value="NZ_BSDQ01000001.1"/>
</dbReference>
<evidence type="ECO:0000256" key="8">
    <source>
        <dbReference type="ARBA" id="ARBA00023136"/>
    </source>
</evidence>
<dbReference type="SMART" id="SM00382">
    <property type="entry name" value="AAA"/>
    <property type="match status" value="1"/>
</dbReference>
<comment type="caution">
    <text evidence="11">The sequence shown here is derived from an EMBL/GenBank/DDBJ whole genome shotgun (WGS) entry which is preliminary data.</text>
</comment>
<protein>
    <submittedName>
        <fullName evidence="11">Arginine ABC transporter ATP-binding protein</fullName>
    </submittedName>
</protein>
<dbReference type="SUPFAM" id="SSF52540">
    <property type="entry name" value="P-loop containing nucleoside triphosphate hydrolases"/>
    <property type="match status" value="1"/>
</dbReference>
<dbReference type="Gene3D" id="3.40.50.300">
    <property type="entry name" value="P-loop containing nucleotide triphosphate hydrolases"/>
    <property type="match status" value="1"/>
</dbReference>
<dbReference type="InterPro" id="IPR027417">
    <property type="entry name" value="P-loop_NTPase"/>
</dbReference>
<dbReference type="PIRSF" id="PIRSF039085">
    <property type="entry name" value="ABC_ATPase_HisP"/>
    <property type="match status" value="1"/>
</dbReference>
<comment type="similarity">
    <text evidence="2">Belongs to the ABC transporter superfamily.</text>
</comment>
<gene>
    <name evidence="11" type="ORF">BCONGLO52_07310</name>
</gene>
<feature type="region of interest" description="Disordered" evidence="9">
    <location>
        <begin position="1"/>
        <end position="28"/>
    </location>
</feature>
<comment type="subcellular location">
    <subcellularLocation>
        <location evidence="1">Cell membrane</location>
        <topology evidence="1">Peripheral membrane protein</topology>
    </subcellularLocation>
</comment>
<dbReference type="Pfam" id="PF00005">
    <property type="entry name" value="ABC_tran"/>
    <property type="match status" value="1"/>
</dbReference>
<dbReference type="PROSITE" id="PS50893">
    <property type="entry name" value="ABC_TRANSPORTER_2"/>
    <property type="match status" value="1"/>
</dbReference>
<dbReference type="InterPro" id="IPR003439">
    <property type="entry name" value="ABC_transporter-like_ATP-bd"/>
</dbReference>